<organism evidence="1">
    <name type="scientific">Bacillus thuringiensis</name>
    <dbReference type="NCBI Taxonomy" id="1428"/>
    <lineage>
        <taxon>Bacteria</taxon>
        <taxon>Bacillati</taxon>
        <taxon>Bacillota</taxon>
        <taxon>Bacilli</taxon>
        <taxon>Bacillales</taxon>
        <taxon>Bacillaceae</taxon>
        <taxon>Bacillus</taxon>
        <taxon>Bacillus cereus group</taxon>
    </lineage>
</organism>
<accession>A0A643LYG5</accession>
<proteinExistence type="predicted"/>
<gene>
    <name evidence="1" type="ORF">FPG91_18355</name>
</gene>
<reference evidence="1" key="1">
    <citation type="submission" date="2019-07" db="EMBL/GenBank/DDBJ databases">
        <title>Draft genome sequence of Bacillus thuringiensis strain PT02.</title>
        <authorList>
            <person name="Nguyen H."/>
            <person name="Nguyen L.N."/>
            <person name="Nguyen H.T.T."/>
            <person name="Nguyen D.V."/>
            <person name="Le H.T.T."/>
        </authorList>
    </citation>
    <scope>NUCLEOTIDE SEQUENCE</scope>
    <source>
        <strain evidence="1">PT02</strain>
    </source>
</reference>
<dbReference type="AlphaFoldDB" id="A0A643LYG5"/>
<comment type="caution">
    <text evidence="1">The sequence shown here is derived from an EMBL/GenBank/DDBJ whole genome shotgun (WGS) entry which is preliminary data.</text>
</comment>
<evidence type="ECO:0000313" key="1">
    <source>
        <dbReference type="EMBL" id="KAB1352867.1"/>
    </source>
</evidence>
<sequence length="68" mass="8094">MIFGICNPTFDVEKDVGLCVCVSNFFCYNERMHKRNFKIKSSSLKNMEEVIPNLILRFKQIFKMKLKQ</sequence>
<protein>
    <submittedName>
        <fullName evidence="1">Uncharacterized protein</fullName>
    </submittedName>
</protein>
<name>A0A643LYG5_BACTU</name>
<dbReference type="EMBL" id="VLPO01000024">
    <property type="protein sequence ID" value="KAB1352867.1"/>
    <property type="molecule type" value="Genomic_DNA"/>
</dbReference>